<evidence type="ECO:0000313" key="2">
    <source>
        <dbReference type="Proteomes" id="UP000001798"/>
    </source>
</evidence>
<proteinExistence type="predicted"/>
<sequence length="140" mass="16424">MTILFSNDWNTPLLRFISLYSSRLDVHQMPLAGTEAPRLYIPSIKTWPLPICLLPTFPRSLFNLKHHSPSSVYFYNQSLCQLQVRHTYWDRIMSKLSTRYLIIELSTSSHDSLSLSLSKRNEMRKMHSLQVGCSKFYILQ</sequence>
<dbReference type="GeneID" id="5426118"/>
<dbReference type="RefSeq" id="XP_024549770.1">
    <property type="nucleotide sequence ID" value="XM_024693981.1"/>
</dbReference>
<evidence type="ECO:0000313" key="1">
    <source>
        <dbReference type="EMBL" id="ATZ51748.1"/>
    </source>
</evidence>
<organism evidence="1 2">
    <name type="scientific">Botryotinia fuckeliana (strain B05.10)</name>
    <name type="common">Noble rot fungus</name>
    <name type="synonym">Botrytis cinerea</name>
    <dbReference type="NCBI Taxonomy" id="332648"/>
    <lineage>
        <taxon>Eukaryota</taxon>
        <taxon>Fungi</taxon>
        <taxon>Dikarya</taxon>
        <taxon>Ascomycota</taxon>
        <taxon>Pezizomycotina</taxon>
        <taxon>Leotiomycetes</taxon>
        <taxon>Helotiales</taxon>
        <taxon>Sclerotiniaceae</taxon>
        <taxon>Botrytis</taxon>
    </lineage>
</organism>
<keyword evidence="2" id="KW-1185">Reference proteome</keyword>
<dbReference type="KEGG" id="bfu:BCIN_07g03320"/>
<accession>A0A384JMD8</accession>
<reference evidence="1 2" key="1">
    <citation type="journal article" date="2011" name="PLoS Genet.">
        <title>Genomic analysis of the necrotrophic fungal pathogens Sclerotinia sclerotiorum and Botrytis cinerea.</title>
        <authorList>
            <person name="Amselem J."/>
            <person name="Cuomo C.A."/>
            <person name="van Kan J.A."/>
            <person name="Viaud M."/>
            <person name="Benito E.P."/>
            <person name="Couloux A."/>
            <person name="Coutinho P.M."/>
            <person name="de Vries R.P."/>
            <person name="Dyer P.S."/>
            <person name="Fillinger S."/>
            <person name="Fournier E."/>
            <person name="Gout L."/>
            <person name="Hahn M."/>
            <person name="Kohn L."/>
            <person name="Lapalu N."/>
            <person name="Plummer K.M."/>
            <person name="Pradier J.M."/>
            <person name="Quevillon E."/>
            <person name="Sharon A."/>
            <person name="Simon A."/>
            <person name="ten Have A."/>
            <person name="Tudzynski B."/>
            <person name="Tudzynski P."/>
            <person name="Wincker P."/>
            <person name="Andrew M."/>
            <person name="Anthouard V."/>
            <person name="Beever R.E."/>
            <person name="Beffa R."/>
            <person name="Benoit I."/>
            <person name="Bouzid O."/>
            <person name="Brault B."/>
            <person name="Chen Z."/>
            <person name="Choquer M."/>
            <person name="Collemare J."/>
            <person name="Cotton P."/>
            <person name="Danchin E.G."/>
            <person name="Da Silva C."/>
            <person name="Gautier A."/>
            <person name="Giraud C."/>
            <person name="Giraud T."/>
            <person name="Gonzalez C."/>
            <person name="Grossetete S."/>
            <person name="Guldener U."/>
            <person name="Henrissat B."/>
            <person name="Howlett B.J."/>
            <person name="Kodira C."/>
            <person name="Kretschmer M."/>
            <person name="Lappartient A."/>
            <person name="Leroch M."/>
            <person name="Levis C."/>
            <person name="Mauceli E."/>
            <person name="Neuveglise C."/>
            <person name="Oeser B."/>
            <person name="Pearson M."/>
            <person name="Poulain J."/>
            <person name="Poussereau N."/>
            <person name="Quesneville H."/>
            <person name="Rascle C."/>
            <person name="Schumacher J."/>
            <person name="Segurens B."/>
            <person name="Sexton A."/>
            <person name="Silva E."/>
            <person name="Sirven C."/>
            <person name="Soanes D.M."/>
            <person name="Talbot N.J."/>
            <person name="Templeton M."/>
            <person name="Yandava C."/>
            <person name="Yarden O."/>
            <person name="Zeng Q."/>
            <person name="Rollins J.A."/>
            <person name="Lebrun M.H."/>
            <person name="Dickman M."/>
        </authorList>
    </citation>
    <scope>NUCLEOTIDE SEQUENCE [LARGE SCALE GENOMIC DNA]</scope>
    <source>
        <strain evidence="1 2">B05.10</strain>
    </source>
</reference>
<reference evidence="1 2" key="2">
    <citation type="journal article" date="2012" name="Eukaryot. Cell">
        <title>Genome update of Botrytis cinerea strains B05.10 and T4.</title>
        <authorList>
            <person name="Staats M."/>
            <person name="van Kan J.A."/>
        </authorList>
    </citation>
    <scope>NUCLEOTIDE SEQUENCE [LARGE SCALE GENOMIC DNA]</scope>
    <source>
        <strain evidence="1 2">B05.10</strain>
    </source>
</reference>
<dbReference type="VEuPathDB" id="FungiDB:Bcin07g03320"/>
<dbReference type="EMBL" id="CP009811">
    <property type="protein sequence ID" value="ATZ51748.1"/>
    <property type="molecule type" value="Genomic_DNA"/>
</dbReference>
<gene>
    <name evidence="1" type="ORF">BCIN_07g03320</name>
</gene>
<name>A0A384JMD8_BOTFB</name>
<protein>
    <submittedName>
        <fullName evidence="1">Uncharacterized protein</fullName>
    </submittedName>
</protein>
<dbReference type="Proteomes" id="UP000001798">
    <property type="component" value="Chromosome 7"/>
</dbReference>
<dbReference type="AlphaFoldDB" id="A0A384JMD8"/>
<reference evidence="1 2" key="3">
    <citation type="journal article" date="2017" name="Mol. Plant Pathol.">
        <title>A gapless genome sequence of the fungus Botrytis cinerea.</title>
        <authorList>
            <person name="Van Kan J.A."/>
            <person name="Stassen J.H."/>
            <person name="Mosbach A."/>
            <person name="Van Der Lee T.A."/>
            <person name="Faino L."/>
            <person name="Farmer A.D."/>
            <person name="Papasotiriou D.G."/>
            <person name="Zhou S."/>
            <person name="Seidl M.F."/>
            <person name="Cottam E."/>
            <person name="Edel D."/>
            <person name="Hahn M."/>
            <person name="Schwartz D.C."/>
            <person name="Dietrich R.A."/>
            <person name="Widdison S."/>
            <person name="Scalliet G."/>
        </authorList>
    </citation>
    <scope>NUCLEOTIDE SEQUENCE [LARGE SCALE GENOMIC DNA]</scope>
    <source>
        <strain evidence="1 2">B05.10</strain>
    </source>
</reference>